<name>A0A6B0SWK9_9EURY</name>
<dbReference type="AlphaFoldDB" id="A0A6B0SWK9"/>
<keyword evidence="1" id="KW-0812">Transmembrane</keyword>
<evidence type="ECO:0000313" key="3">
    <source>
        <dbReference type="Proteomes" id="UP000437065"/>
    </source>
</evidence>
<feature type="transmembrane region" description="Helical" evidence="1">
    <location>
        <begin position="314"/>
        <end position="337"/>
    </location>
</feature>
<proteinExistence type="predicted"/>
<keyword evidence="1" id="KW-1133">Transmembrane helix</keyword>
<keyword evidence="3" id="KW-1185">Reference proteome</keyword>
<evidence type="ECO:0000256" key="1">
    <source>
        <dbReference type="SAM" id="Phobius"/>
    </source>
</evidence>
<evidence type="ECO:0000313" key="2">
    <source>
        <dbReference type="EMBL" id="MXR40632.1"/>
    </source>
</evidence>
<feature type="transmembrane region" description="Helical" evidence="1">
    <location>
        <begin position="270"/>
        <end position="293"/>
    </location>
</feature>
<keyword evidence="1" id="KW-0472">Membrane</keyword>
<comment type="caution">
    <text evidence="2">The sequence shown here is derived from an EMBL/GenBank/DDBJ whole genome shotgun (WGS) entry which is preliminary data.</text>
</comment>
<dbReference type="OrthoDB" id="385002at2157"/>
<accession>A0A6B0SWK9</accession>
<sequence length="347" mass="35112">MVGTHTNAALAVAIVAVALAVGPGVAAGAASPDAPCAGVGDNRLVAYYDTEERVGDATVYPGTTLTLFVCSGDDPEPYGVAWGFDAGAVSGIEVESEREASVVVSVTADGDSIAPAGAVTQKANLEGPVIGVQRGYSTTTSVDGESVTLQFGSQSDLDTYRDANSTFETHRTDVTNASATLAAAADDGNALEVDPSDRLATIEETNLTTAGQRLERATFAAAEAGDADDARTVIEGVANERSAAQETTRENLQAYLGALERREGNAATTVLLVLVGTLIGGLVVGGGTGYLLARRTLSKVEIDRGVSTATQYSLKQIAVPLAIGVLALVVAAVGAVLGGGDLLAVIL</sequence>
<dbReference type="RefSeq" id="WP_159663875.1">
    <property type="nucleotide sequence ID" value="NZ_WUUS01000002.1"/>
</dbReference>
<protein>
    <submittedName>
        <fullName evidence="2">Uncharacterized protein</fullName>
    </submittedName>
</protein>
<reference evidence="2 3" key="1">
    <citation type="submission" date="2019-12" db="EMBL/GenBank/DDBJ databases">
        <title>Isolation and characterization of three novel carbon monoxide-oxidizing members of Halobacteria from salione crusts and soils.</title>
        <authorList>
            <person name="Myers M.R."/>
            <person name="King G.M."/>
        </authorList>
    </citation>
    <scope>NUCLEOTIDE SEQUENCE [LARGE SCALE GENOMIC DNA]</scope>
    <source>
        <strain evidence="2 3">WSA2</strain>
    </source>
</reference>
<dbReference type="EMBL" id="WUUS01000002">
    <property type="protein sequence ID" value="MXR40632.1"/>
    <property type="molecule type" value="Genomic_DNA"/>
</dbReference>
<gene>
    <name evidence="2" type="ORF">GRX01_04625</name>
</gene>
<organism evidence="2 3">
    <name type="scientific">Halobaculum saliterrae</name>
    <dbReference type="NCBI Taxonomy" id="2073113"/>
    <lineage>
        <taxon>Archaea</taxon>
        <taxon>Methanobacteriati</taxon>
        <taxon>Methanobacteriota</taxon>
        <taxon>Stenosarchaea group</taxon>
        <taxon>Halobacteria</taxon>
        <taxon>Halobacteriales</taxon>
        <taxon>Haloferacaceae</taxon>
        <taxon>Halobaculum</taxon>
    </lineage>
</organism>
<dbReference type="Proteomes" id="UP000437065">
    <property type="component" value="Unassembled WGS sequence"/>
</dbReference>